<reference evidence="2 3" key="1">
    <citation type="submission" date="2016-11" db="EMBL/GenBank/DDBJ databases">
        <authorList>
            <person name="Adame A."/>
            <person name="Tommaney K.S."/>
            <person name="Leatherman A.T."/>
            <person name="Nguyen L.K."/>
            <person name="Nayek S."/>
            <person name="Bhuiyan S."/>
            <person name="Layton S.R."/>
            <person name="Donegan-Quick R."/>
            <person name="Schaff J."/>
            <person name="Hughes L.E."/>
            <person name="Garlena R.A."/>
            <person name="Russell D.A."/>
            <person name="Pope W.H."/>
            <person name="Jacobs-Sera D."/>
            <person name="Hendrix R.W."/>
            <person name="Hatfull G.F."/>
        </authorList>
    </citation>
    <scope>NUCLEOTIDE SEQUENCE [LARGE SCALE GENOMIC DNA]</scope>
</reference>
<proteinExistence type="predicted"/>
<organism evidence="2 3">
    <name type="scientific">Streptomyces phage Picard</name>
    <dbReference type="NCBI Taxonomy" id="1920311"/>
    <lineage>
        <taxon>Viruses</taxon>
        <taxon>Duplodnaviria</taxon>
        <taxon>Heunggongvirae</taxon>
        <taxon>Uroviricota</taxon>
        <taxon>Caudoviricetes</taxon>
        <taxon>Picardvirus</taxon>
        <taxon>Picardvirus picard</taxon>
    </lineage>
</organism>
<feature type="region of interest" description="Disordered" evidence="1">
    <location>
        <begin position="1"/>
        <end position="25"/>
    </location>
</feature>
<dbReference type="EMBL" id="KY092480">
    <property type="protein sequence ID" value="APD18573.1"/>
    <property type="molecule type" value="Genomic_DNA"/>
</dbReference>
<dbReference type="Proteomes" id="UP000226324">
    <property type="component" value="Segment"/>
</dbReference>
<evidence type="ECO:0000313" key="3">
    <source>
        <dbReference type="Proteomes" id="UP000226324"/>
    </source>
</evidence>
<evidence type="ECO:0000256" key="1">
    <source>
        <dbReference type="SAM" id="MobiDB-lite"/>
    </source>
</evidence>
<evidence type="ECO:0000313" key="2">
    <source>
        <dbReference type="EMBL" id="APD18573.1"/>
    </source>
</evidence>
<accession>A0A1J0MC57</accession>
<gene>
    <name evidence="2" type="ORF">SEA_PICARD_43</name>
</gene>
<protein>
    <submittedName>
        <fullName evidence="2">Uncharacterized protein</fullName>
    </submittedName>
</protein>
<feature type="compositionally biased region" description="Basic residues" evidence="1">
    <location>
        <begin position="1"/>
        <end position="16"/>
    </location>
</feature>
<name>A0A1J0MC57_9CAUD</name>
<sequence length="187" mass="21039">MSHATPKRARNHRRKASTGDRTRNTNAWRIEGSWDHRPDLPVVIRTPDRRHARRVVRELVGKGAYVIFQEHAGWDRWTTVEEIDGAALLAEAAAEQQLAAAGHPPTPPFYRPDADDRHRSWLAGWEAAAGAREQAQRAAEEAAAALTARRRRIAVEAARDARALMQPPAIVRPENRQRARHITGAQR</sequence>
<feature type="region of interest" description="Disordered" evidence="1">
    <location>
        <begin position="166"/>
        <end position="187"/>
    </location>
</feature>
<keyword evidence="3" id="KW-1185">Reference proteome</keyword>